<dbReference type="Pfam" id="PF07963">
    <property type="entry name" value="N_methyl"/>
    <property type="match status" value="1"/>
</dbReference>
<evidence type="ECO:0000313" key="2">
    <source>
        <dbReference type="EMBL" id="QEK13614.1"/>
    </source>
</evidence>
<feature type="transmembrane region" description="Helical" evidence="1">
    <location>
        <begin position="12"/>
        <end position="35"/>
    </location>
</feature>
<sequence>MNGNGIDKNGFTLIEVLISLLILGLIVIVTIPILFQINKLNLMLTKQYDISRVAQKYIEELKSSNLIIHGDRIYSLDDLLNKETKFFIDQYEVKIRAEEVIEQENFFRIDIELRDIKSSYKYILSSYISSIKDTYSSTECYYEFPINSKDIIK</sequence>
<dbReference type="OrthoDB" id="1937102at2"/>
<keyword evidence="1" id="KW-0812">Transmembrane</keyword>
<organism evidence="2 3">
    <name type="scientific">Crassaminicella thermophila</name>
    <dbReference type="NCBI Taxonomy" id="2599308"/>
    <lineage>
        <taxon>Bacteria</taxon>
        <taxon>Bacillati</taxon>
        <taxon>Bacillota</taxon>
        <taxon>Clostridia</taxon>
        <taxon>Eubacteriales</taxon>
        <taxon>Clostridiaceae</taxon>
        <taxon>Crassaminicella</taxon>
    </lineage>
</organism>
<keyword evidence="1" id="KW-1133">Transmembrane helix</keyword>
<protein>
    <submittedName>
        <fullName evidence="2">Prepilin-type N-terminal cleavage/methylation domain-containing protein</fullName>
    </submittedName>
</protein>
<dbReference type="EMBL" id="CP042243">
    <property type="protein sequence ID" value="QEK13614.1"/>
    <property type="molecule type" value="Genomic_DNA"/>
</dbReference>
<accession>A0A5C0SJJ0</accession>
<evidence type="ECO:0000256" key="1">
    <source>
        <dbReference type="SAM" id="Phobius"/>
    </source>
</evidence>
<dbReference type="NCBIfam" id="TIGR02532">
    <property type="entry name" value="IV_pilin_GFxxxE"/>
    <property type="match status" value="1"/>
</dbReference>
<dbReference type="Proteomes" id="UP000324646">
    <property type="component" value="Chromosome"/>
</dbReference>
<name>A0A5C0SJJ0_CRATE</name>
<dbReference type="AlphaFoldDB" id="A0A5C0SJJ0"/>
<keyword evidence="1" id="KW-0472">Membrane</keyword>
<keyword evidence="3" id="KW-1185">Reference proteome</keyword>
<evidence type="ECO:0000313" key="3">
    <source>
        <dbReference type="Proteomes" id="UP000324646"/>
    </source>
</evidence>
<proteinExistence type="predicted"/>
<gene>
    <name evidence="2" type="ORF">FQB35_06965</name>
</gene>
<dbReference type="KEGG" id="crs:FQB35_06965"/>
<dbReference type="InterPro" id="IPR012902">
    <property type="entry name" value="N_methyl_site"/>
</dbReference>
<reference evidence="2 3" key="1">
    <citation type="submission" date="2019-07" db="EMBL/GenBank/DDBJ databases">
        <title>Complete genome of Crassaminicella thermophila SY095.</title>
        <authorList>
            <person name="Li X."/>
        </authorList>
    </citation>
    <scope>NUCLEOTIDE SEQUENCE [LARGE SCALE GENOMIC DNA]</scope>
    <source>
        <strain evidence="2 3">SY095</strain>
    </source>
</reference>